<evidence type="ECO:0000313" key="4">
    <source>
        <dbReference type="Proteomes" id="UP000700334"/>
    </source>
</evidence>
<evidence type="ECO:0000259" key="2">
    <source>
        <dbReference type="PROSITE" id="PS50805"/>
    </source>
</evidence>
<dbReference type="Proteomes" id="UP000700334">
    <property type="component" value="Unassembled WGS sequence"/>
</dbReference>
<name>A0A8J6A013_GALPY</name>
<dbReference type="InterPro" id="IPR001909">
    <property type="entry name" value="KRAB"/>
</dbReference>
<evidence type="ECO:0000256" key="1">
    <source>
        <dbReference type="SAM" id="MobiDB-lite"/>
    </source>
</evidence>
<reference evidence="3" key="1">
    <citation type="journal article" date="2021" name="Evol. Appl.">
        <title>The genome of the Pyrenean desman and the effects of bottlenecks and inbreeding on the genomic landscape of an endangered species.</title>
        <authorList>
            <person name="Escoda L."/>
            <person name="Castresana J."/>
        </authorList>
    </citation>
    <scope>NUCLEOTIDE SEQUENCE</scope>
    <source>
        <strain evidence="3">IBE-C5619</strain>
    </source>
</reference>
<accession>A0A8J6A013</accession>
<feature type="compositionally biased region" description="Polar residues" evidence="1">
    <location>
        <begin position="174"/>
        <end position="185"/>
    </location>
</feature>
<gene>
    <name evidence="3" type="ORF">J0S82_006436</name>
</gene>
<dbReference type="CDD" id="cd07765">
    <property type="entry name" value="KRAB_A-box"/>
    <property type="match status" value="1"/>
</dbReference>
<dbReference type="PANTHER" id="PTHR23232">
    <property type="entry name" value="KRAB DOMAIN C2H2 ZINC FINGER"/>
    <property type="match status" value="1"/>
</dbReference>
<dbReference type="InterPro" id="IPR036051">
    <property type="entry name" value="KRAB_dom_sf"/>
</dbReference>
<dbReference type="AlphaFoldDB" id="A0A8J6A013"/>
<dbReference type="PANTHER" id="PTHR23232:SF133">
    <property type="entry name" value="RIKEN CDNA 1700020N01 GENE"/>
    <property type="match status" value="1"/>
</dbReference>
<sequence length="787" mass="83302">MGVSHTPVVGSCNGSLLPTKVSVSFTSISLLSDCWREADHEAHSEHSVTVEGMSRVRTPKSGLFTRQAHPCEICDPLSKDLVHLAEQESQLVCKLQMDDPCSREFSVSVDFHLHLEQPNGENPFREHEAGASFVKSHGLFACGKEGVDLLADCGLPQPQTAHHGVKSYQRPEFTGSSPAGSSLEQHQGDPAGLLLFTCNDSGSAFLNTFTLLDNQVTHPEDSRQSNVTTSAYGGSFVATSCPAFDSVRLSAQCAQGRQTLGPQDTVSKSREVITVPRSLCGAEPMRAQQRRVRAVWAGLPASLPAGFAVVPRFLPRWSPSRFFWRSVVRPFRGEESWTRHEPAAGGCAFPAPTAAELGPGVCGRSGRAFSRPGSPALAAAGGPSRRGPARPGSAGADGRARRPTPRGRPGTGRVSPSVSPLPGLGWLRPPAGRCRPGAGSRAAPGQDPRLGHGGQERPPFLVTCGVQAAGRQGWEPRFSVRLPEFGNGAGLVPGEGAVTPGHPQALRLQRESRLGPRARNRCGLKCLIPQGPVAFEDVAVHFSREEWGLLDSAQRRLHRDVMAENLALLSSLGEALTPCLGWAAFPSPQGSSALPSRRPSPASSLALSTVAGPRAGCGHCPCCPQAADPRCTASLSRALILHFTSIYLLAGCGHGAKKEEAPSEQGDSVGVSQVRTPEPDAAAHKAQPCEMSGPLLKDTLPLTERVGTHPYPKLSVAGANLHQCQEEQIGDMLSRRAEGRPSSVKSSRECVAAHTSTCSEGGKDFPASSGLLQPLAPRGEWKPHGDT</sequence>
<feature type="compositionally biased region" description="Low complexity" evidence="1">
    <location>
        <begin position="370"/>
        <end position="397"/>
    </location>
</feature>
<feature type="non-terminal residue" evidence="3">
    <location>
        <position position="787"/>
    </location>
</feature>
<feature type="region of interest" description="Disordered" evidence="1">
    <location>
        <begin position="735"/>
        <end position="787"/>
    </location>
</feature>
<feature type="domain" description="KRAB" evidence="2">
    <location>
        <begin position="533"/>
        <end position="613"/>
    </location>
</feature>
<feature type="region of interest" description="Disordered" evidence="1">
    <location>
        <begin position="363"/>
        <end position="458"/>
    </location>
</feature>
<keyword evidence="4" id="KW-1185">Reference proteome</keyword>
<dbReference type="Pfam" id="PF01352">
    <property type="entry name" value="KRAB"/>
    <property type="match status" value="1"/>
</dbReference>
<dbReference type="GO" id="GO:0006355">
    <property type="term" value="P:regulation of DNA-templated transcription"/>
    <property type="evidence" value="ECO:0007669"/>
    <property type="project" value="InterPro"/>
</dbReference>
<comment type="caution">
    <text evidence="3">The sequence shown here is derived from an EMBL/GenBank/DDBJ whole genome shotgun (WGS) entry which is preliminary data.</text>
</comment>
<feature type="region of interest" description="Disordered" evidence="1">
    <location>
        <begin position="161"/>
        <end position="186"/>
    </location>
</feature>
<protein>
    <submittedName>
        <fullName evidence="3">Zinc finger protein 304</fullName>
    </submittedName>
</protein>
<organism evidence="3 4">
    <name type="scientific">Galemys pyrenaicus</name>
    <name type="common">Iberian desman</name>
    <name type="synonym">Pyrenean desman</name>
    <dbReference type="NCBI Taxonomy" id="202257"/>
    <lineage>
        <taxon>Eukaryota</taxon>
        <taxon>Metazoa</taxon>
        <taxon>Chordata</taxon>
        <taxon>Craniata</taxon>
        <taxon>Vertebrata</taxon>
        <taxon>Euteleostomi</taxon>
        <taxon>Mammalia</taxon>
        <taxon>Eutheria</taxon>
        <taxon>Laurasiatheria</taxon>
        <taxon>Eulipotyphla</taxon>
        <taxon>Talpidae</taxon>
        <taxon>Galemys</taxon>
    </lineage>
</organism>
<dbReference type="SUPFAM" id="SSF109640">
    <property type="entry name" value="KRAB domain (Kruppel-associated box)"/>
    <property type="match status" value="1"/>
</dbReference>
<proteinExistence type="predicted"/>
<dbReference type="PROSITE" id="PS50805">
    <property type="entry name" value="KRAB"/>
    <property type="match status" value="1"/>
</dbReference>
<dbReference type="Gene3D" id="6.10.140.140">
    <property type="match status" value="1"/>
</dbReference>
<dbReference type="EMBL" id="JAGFMF010011892">
    <property type="protein sequence ID" value="KAG8510197.1"/>
    <property type="molecule type" value="Genomic_DNA"/>
</dbReference>
<evidence type="ECO:0000313" key="3">
    <source>
        <dbReference type="EMBL" id="KAG8510197.1"/>
    </source>
</evidence>
<dbReference type="SMART" id="SM00349">
    <property type="entry name" value="KRAB"/>
    <property type="match status" value="1"/>
</dbReference>
<dbReference type="InterPro" id="IPR050169">
    <property type="entry name" value="Krueppel_C2H2_ZnF"/>
</dbReference>